<dbReference type="RefSeq" id="XP_075074827.1">
    <property type="nucleotide sequence ID" value="XM_075218726.1"/>
</dbReference>
<keyword evidence="1" id="KW-1185">Reference proteome</keyword>
<protein>
    <submittedName>
        <fullName evidence="2">Uncharacterized protein LOC142162379</fullName>
    </submittedName>
</protein>
<accession>A0AC58RQ34</accession>
<sequence length="220" mass="24761">MARVLRFQATVPLKFWGEYVSTVVYLVNRLSSRVIGGKSPFEMFYLHALSLSHLRVFGCLYYATSPKEWDKFASRAVLGAFLGYSSTQKGYKICYLLSLKCTVFEPYDTPLTPVSFRSPPMDAFPTDFQPLEEPASLGSSSSAMETSVPESSHAPSMNLRRSSRPSKPHLWLEDYVTQPVISHTCKYPISSCVSYDAFKPAHLYALSSYSSITEPKSFRE</sequence>
<evidence type="ECO:0000313" key="2">
    <source>
        <dbReference type="RefSeq" id="XP_075074827.1"/>
    </source>
</evidence>
<proteinExistence type="predicted"/>
<name>A0AC58RQ34_TOBAC</name>
<reference evidence="2" key="2">
    <citation type="submission" date="2025-08" db="UniProtKB">
        <authorList>
            <consortium name="RefSeq"/>
        </authorList>
    </citation>
    <scope>IDENTIFICATION</scope>
    <source>
        <tissue evidence="2">Leaf</tissue>
    </source>
</reference>
<evidence type="ECO:0000313" key="1">
    <source>
        <dbReference type="Proteomes" id="UP000790787"/>
    </source>
</evidence>
<reference evidence="1" key="1">
    <citation type="journal article" date="2014" name="Nat. Commun.">
        <title>The tobacco genome sequence and its comparison with those of tomato and potato.</title>
        <authorList>
            <person name="Sierro N."/>
            <person name="Battey J.N."/>
            <person name="Ouadi S."/>
            <person name="Bakaher N."/>
            <person name="Bovet L."/>
            <person name="Willig A."/>
            <person name="Goepfert S."/>
            <person name="Peitsch M.C."/>
            <person name="Ivanov N.V."/>
        </authorList>
    </citation>
    <scope>NUCLEOTIDE SEQUENCE [LARGE SCALE GENOMIC DNA]</scope>
</reference>
<dbReference type="Proteomes" id="UP000790787">
    <property type="component" value="Chromosome 7"/>
</dbReference>
<gene>
    <name evidence="2" type="primary">LOC142162379</name>
</gene>
<organism evidence="1 2">
    <name type="scientific">Nicotiana tabacum</name>
    <name type="common">Common tobacco</name>
    <dbReference type="NCBI Taxonomy" id="4097"/>
    <lineage>
        <taxon>Eukaryota</taxon>
        <taxon>Viridiplantae</taxon>
        <taxon>Streptophyta</taxon>
        <taxon>Embryophyta</taxon>
        <taxon>Tracheophyta</taxon>
        <taxon>Spermatophyta</taxon>
        <taxon>Magnoliopsida</taxon>
        <taxon>eudicotyledons</taxon>
        <taxon>Gunneridae</taxon>
        <taxon>Pentapetalae</taxon>
        <taxon>asterids</taxon>
        <taxon>lamiids</taxon>
        <taxon>Solanales</taxon>
        <taxon>Solanaceae</taxon>
        <taxon>Nicotianoideae</taxon>
        <taxon>Nicotianeae</taxon>
        <taxon>Nicotiana</taxon>
    </lineage>
</organism>